<name>A0A4C1Y394_EUMVA</name>
<gene>
    <name evidence="2" type="ORF">EVAR_45643_1</name>
</gene>
<comment type="caution">
    <text evidence="2">The sequence shown here is derived from an EMBL/GenBank/DDBJ whole genome shotgun (WGS) entry which is preliminary data.</text>
</comment>
<proteinExistence type="predicted"/>
<sequence length="246" mass="27522">MENDPKPAIREAANIKGFVVCRLTLMIAATRLARSLDSSSLIPSRNTPKTDFVREPGRLSERARRRRRYAPAVRLIILADRRIDYDRTVEKRPSLNSRPSPRDVHYSRYEETGKTRNTRPARFSINRNTSSGLFPSATGQRTDGRAADKISNSERLRERGDGGDTISAPFRPLTYWLASLRYLLWAGVAYRRARRTAAAGLRGGQLEAAVVRSCNAIVSACKSTRSDAFTLKSIPVYATSAMGTRF</sequence>
<reference evidence="2 3" key="1">
    <citation type="journal article" date="2019" name="Commun. Biol.">
        <title>The bagworm genome reveals a unique fibroin gene that provides high tensile strength.</title>
        <authorList>
            <person name="Kono N."/>
            <person name="Nakamura H."/>
            <person name="Ohtoshi R."/>
            <person name="Tomita M."/>
            <person name="Numata K."/>
            <person name="Arakawa K."/>
        </authorList>
    </citation>
    <scope>NUCLEOTIDE SEQUENCE [LARGE SCALE GENOMIC DNA]</scope>
</reference>
<feature type="compositionally biased region" description="Polar residues" evidence="1">
    <location>
        <begin position="125"/>
        <end position="141"/>
    </location>
</feature>
<feature type="compositionally biased region" description="Basic and acidic residues" evidence="1">
    <location>
        <begin position="142"/>
        <end position="162"/>
    </location>
</feature>
<feature type="region of interest" description="Disordered" evidence="1">
    <location>
        <begin position="125"/>
        <end position="163"/>
    </location>
</feature>
<accession>A0A4C1Y394</accession>
<keyword evidence="3" id="KW-1185">Reference proteome</keyword>
<protein>
    <submittedName>
        <fullName evidence="2">Uncharacterized protein</fullName>
    </submittedName>
</protein>
<evidence type="ECO:0000313" key="3">
    <source>
        <dbReference type="Proteomes" id="UP000299102"/>
    </source>
</evidence>
<dbReference type="Proteomes" id="UP000299102">
    <property type="component" value="Unassembled WGS sequence"/>
</dbReference>
<dbReference type="AlphaFoldDB" id="A0A4C1Y394"/>
<evidence type="ECO:0000256" key="1">
    <source>
        <dbReference type="SAM" id="MobiDB-lite"/>
    </source>
</evidence>
<evidence type="ECO:0000313" key="2">
    <source>
        <dbReference type="EMBL" id="GBP70376.1"/>
    </source>
</evidence>
<organism evidence="2 3">
    <name type="scientific">Eumeta variegata</name>
    <name type="common">Bagworm moth</name>
    <name type="synonym">Eumeta japonica</name>
    <dbReference type="NCBI Taxonomy" id="151549"/>
    <lineage>
        <taxon>Eukaryota</taxon>
        <taxon>Metazoa</taxon>
        <taxon>Ecdysozoa</taxon>
        <taxon>Arthropoda</taxon>
        <taxon>Hexapoda</taxon>
        <taxon>Insecta</taxon>
        <taxon>Pterygota</taxon>
        <taxon>Neoptera</taxon>
        <taxon>Endopterygota</taxon>
        <taxon>Lepidoptera</taxon>
        <taxon>Glossata</taxon>
        <taxon>Ditrysia</taxon>
        <taxon>Tineoidea</taxon>
        <taxon>Psychidae</taxon>
        <taxon>Oiketicinae</taxon>
        <taxon>Eumeta</taxon>
    </lineage>
</organism>
<dbReference type="EMBL" id="BGZK01001072">
    <property type="protein sequence ID" value="GBP70376.1"/>
    <property type="molecule type" value="Genomic_DNA"/>
</dbReference>